<dbReference type="CDD" id="cd07379">
    <property type="entry name" value="MPP_239FB"/>
    <property type="match status" value="1"/>
</dbReference>
<evidence type="ECO:0000313" key="2">
    <source>
        <dbReference type="EMBL" id="TKA68988.1"/>
    </source>
</evidence>
<dbReference type="InterPro" id="IPR051693">
    <property type="entry name" value="UPF0046_metallophosphoest"/>
</dbReference>
<gene>
    <name evidence="2" type="ORF">B0A55_07536</name>
</gene>
<dbReference type="Pfam" id="PF00149">
    <property type="entry name" value="Metallophos"/>
    <property type="match status" value="1"/>
</dbReference>
<comment type="caution">
    <text evidence="2">The sequence shown here is derived from an EMBL/GenBank/DDBJ whole genome shotgun (WGS) entry which is preliminary data.</text>
</comment>
<evidence type="ECO:0000259" key="1">
    <source>
        <dbReference type="Pfam" id="PF00149"/>
    </source>
</evidence>
<dbReference type="EMBL" id="NAJQ01000475">
    <property type="protein sequence ID" value="TKA68988.1"/>
    <property type="molecule type" value="Genomic_DNA"/>
</dbReference>
<dbReference type="InterPro" id="IPR029052">
    <property type="entry name" value="Metallo-depent_PP-like"/>
</dbReference>
<dbReference type="OrthoDB" id="630188at2759"/>
<dbReference type="PANTHER" id="PTHR12905:SF0">
    <property type="entry name" value="CALCINEURIN-LIKE PHOSPHOESTERASE DOMAIN-CONTAINING PROTEIN"/>
    <property type="match status" value="1"/>
</dbReference>
<dbReference type="InterPro" id="IPR004843">
    <property type="entry name" value="Calcineurin-like_PHP"/>
</dbReference>
<feature type="domain" description="Calcineurin-like phosphoesterase" evidence="1">
    <location>
        <begin position="9"/>
        <end position="245"/>
    </location>
</feature>
<sequence>MSASSIKTRVLIISDTHCAGLKKRNHGDKAPFPPFEAPLPPADVLILAGDMTMTGRIEEYHRTLDMLKDIQAPVKLAIAGNHDLTLDAEYMYSHLEQQSLTEEAARFEVKEARDMWTASDGRARLEGVTLLDEGVHIVDLENGARITVYASPYTPEFQDWGFPYERDEDRFNTTGTGLSDAKNIAQHPVPSFTGTETPIDILLTHGPPLSNLSRTVSEDDAGCPHLLRALMRCRPSLHCFGHIHEAWGAELVKWSDRADELTAASTSIAEWKDGAWQAGVAHNGLQSVSVDEEKMKQRHAAYLDVSRDGSGLRRGHETVLVNAAIMDVAYEPSNAPWLIDMELPQAT</sequence>
<organism evidence="2 3">
    <name type="scientific">Friedmanniomyces simplex</name>
    <dbReference type="NCBI Taxonomy" id="329884"/>
    <lineage>
        <taxon>Eukaryota</taxon>
        <taxon>Fungi</taxon>
        <taxon>Dikarya</taxon>
        <taxon>Ascomycota</taxon>
        <taxon>Pezizomycotina</taxon>
        <taxon>Dothideomycetes</taxon>
        <taxon>Dothideomycetidae</taxon>
        <taxon>Mycosphaerellales</taxon>
        <taxon>Teratosphaeriaceae</taxon>
        <taxon>Friedmanniomyces</taxon>
    </lineage>
</organism>
<keyword evidence="3" id="KW-1185">Reference proteome</keyword>
<name>A0A4U0X1K8_9PEZI</name>
<dbReference type="PANTHER" id="PTHR12905">
    <property type="entry name" value="METALLOPHOSPHOESTERASE"/>
    <property type="match status" value="1"/>
</dbReference>
<reference evidence="2 3" key="1">
    <citation type="submission" date="2017-03" db="EMBL/GenBank/DDBJ databases">
        <title>Genomes of endolithic fungi from Antarctica.</title>
        <authorList>
            <person name="Coleine C."/>
            <person name="Masonjones S."/>
            <person name="Stajich J.E."/>
        </authorList>
    </citation>
    <scope>NUCLEOTIDE SEQUENCE [LARGE SCALE GENOMIC DNA]</scope>
    <source>
        <strain evidence="2 3">CCFEE 5184</strain>
    </source>
</reference>
<dbReference type="Gene3D" id="3.60.21.10">
    <property type="match status" value="1"/>
</dbReference>
<dbReference type="SUPFAM" id="SSF56300">
    <property type="entry name" value="Metallo-dependent phosphatases"/>
    <property type="match status" value="1"/>
</dbReference>
<protein>
    <recommendedName>
        <fullName evidence="1">Calcineurin-like phosphoesterase domain-containing protein</fullName>
    </recommendedName>
</protein>
<dbReference type="AlphaFoldDB" id="A0A4U0X1K8"/>
<proteinExistence type="predicted"/>
<dbReference type="GO" id="GO:0016787">
    <property type="term" value="F:hydrolase activity"/>
    <property type="evidence" value="ECO:0007669"/>
    <property type="project" value="InterPro"/>
</dbReference>
<dbReference type="Proteomes" id="UP000309340">
    <property type="component" value="Unassembled WGS sequence"/>
</dbReference>
<accession>A0A4U0X1K8</accession>
<evidence type="ECO:0000313" key="3">
    <source>
        <dbReference type="Proteomes" id="UP000309340"/>
    </source>
</evidence>